<dbReference type="InterPro" id="IPR032579">
    <property type="entry name" value="Phe_SMUG2-like"/>
</dbReference>
<dbReference type="InterPro" id="IPR005122">
    <property type="entry name" value="Uracil-DNA_glycosylase-like"/>
</dbReference>
<accession>A0A1V9FFJ2</accession>
<comment type="caution">
    <text evidence="2">The sequence shown here is derived from an EMBL/GenBank/DDBJ whole genome shotgun (WGS) entry which is preliminary data.</text>
</comment>
<evidence type="ECO:0000313" key="3">
    <source>
        <dbReference type="Proteomes" id="UP000192796"/>
    </source>
</evidence>
<dbReference type="STRING" id="1703345.A3860_10710"/>
<evidence type="ECO:0000313" key="2">
    <source>
        <dbReference type="EMBL" id="OQP57031.1"/>
    </source>
</evidence>
<sequence>MKTAGNKITQSYAILNFYKNLSPKLKLPAGVAIMNPFTDADSWRLAETFYNKFYNDTHQRTFIFGINPGRFGGGVTGIPFTDPIRLKEVCGIDNELPKKAELSSHFIYAVVEAYGGAEAFYHDFFITALSPLGFTKNGINLNYYDDKELLKDSEPYIIQCIKDQLSTIATDRDVCYCLGEGTNYKIFQRLNAKHHFFKEIIPLPHPRFIMQYRRKKVEEYVKLYIEKLKTPK</sequence>
<dbReference type="InterPro" id="IPR036895">
    <property type="entry name" value="Uracil-DNA_glycosylase-like_sf"/>
</dbReference>
<dbReference type="EMBL" id="LVYD01000124">
    <property type="protein sequence ID" value="OQP57031.1"/>
    <property type="molecule type" value="Genomic_DNA"/>
</dbReference>
<dbReference type="AlphaFoldDB" id="A0A1V9FFJ2"/>
<dbReference type="Pfam" id="PF03167">
    <property type="entry name" value="UDG"/>
    <property type="match status" value="1"/>
</dbReference>
<organism evidence="2 3">
    <name type="scientific">Niastella vici</name>
    <dbReference type="NCBI Taxonomy" id="1703345"/>
    <lineage>
        <taxon>Bacteria</taxon>
        <taxon>Pseudomonadati</taxon>
        <taxon>Bacteroidota</taxon>
        <taxon>Chitinophagia</taxon>
        <taxon>Chitinophagales</taxon>
        <taxon>Chitinophagaceae</taxon>
        <taxon>Niastella</taxon>
    </lineage>
</organism>
<gene>
    <name evidence="2" type="ORF">A3860_10710</name>
</gene>
<protein>
    <recommendedName>
        <fullName evidence="1">Uracil-DNA glycosylase-like domain-containing protein</fullName>
    </recommendedName>
</protein>
<keyword evidence="3" id="KW-1185">Reference proteome</keyword>
<name>A0A1V9FFJ2_9BACT</name>
<dbReference type="RefSeq" id="WP_081155995.1">
    <property type="nucleotide sequence ID" value="NZ_LVYD01000124.1"/>
</dbReference>
<dbReference type="Proteomes" id="UP000192796">
    <property type="component" value="Unassembled WGS sequence"/>
</dbReference>
<dbReference type="Gene3D" id="3.40.470.10">
    <property type="entry name" value="Uracil-DNA glycosylase-like domain"/>
    <property type="match status" value="1"/>
</dbReference>
<reference evidence="2 3" key="1">
    <citation type="submission" date="2016-03" db="EMBL/GenBank/DDBJ databases">
        <title>Niastella vici sp. nov., isolated from farmland soil.</title>
        <authorList>
            <person name="Chen L."/>
            <person name="Wang D."/>
            <person name="Yang S."/>
            <person name="Wang G."/>
        </authorList>
    </citation>
    <scope>NUCLEOTIDE SEQUENCE [LARGE SCALE GENOMIC DNA]</scope>
    <source>
        <strain evidence="2 3">DJ57</strain>
    </source>
</reference>
<dbReference type="CDD" id="cd19375">
    <property type="entry name" value="UDG-F3-like_SMUG2"/>
    <property type="match status" value="1"/>
</dbReference>
<dbReference type="SUPFAM" id="SSF52141">
    <property type="entry name" value="Uracil-DNA glycosylase-like"/>
    <property type="match status" value="1"/>
</dbReference>
<feature type="domain" description="Uracil-DNA glycosylase-like" evidence="1">
    <location>
        <begin position="53"/>
        <end position="229"/>
    </location>
</feature>
<proteinExistence type="predicted"/>
<dbReference type="OrthoDB" id="7107805at2"/>
<evidence type="ECO:0000259" key="1">
    <source>
        <dbReference type="Pfam" id="PF03167"/>
    </source>
</evidence>